<proteinExistence type="predicted"/>
<dbReference type="AlphaFoldDB" id="A0A2U2PH75"/>
<organism evidence="1 2">
    <name type="scientific">Pararcticibacter amylolyticus</name>
    <dbReference type="NCBI Taxonomy" id="2173175"/>
    <lineage>
        <taxon>Bacteria</taxon>
        <taxon>Pseudomonadati</taxon>
        <taxon>Bacteroidota</taxon>
        <taxon>Sphingobacteriia</taxon>
        <taxon>Sphingobacteriales</taxon>
        <taxon>Sphingobacteriaceae</taxon>
        <taxon>Pararcticibacter</taxon>
    </lineage>
</organism>
<dbReference type="Proteomes" id="UP000245647">
    <property type="component" value="Unassembled WGS sequence"/>
</dbReference>
<evidence type="ECO:0000313" key="1">
    <source>
        <dbReference type="EMBL" id="PWG80624.1"/>
    </source>
</evidence>
<gene>
    <name evidence="1" type="ORF">DDR33_11405</name>
</gene>
<comment type="caution">
    <text evidence="1">The sequence shown here is derived from an EMBL/GenBank/DDBJ whole genome shotgun (WGS) entry which is preliminary data.</text>
</comment>
<accession>A0A2U2PH75</accession>
<sequence>MGVINLKWCDFLLPLTRYNVHSQSVIIGKRRKSFPKDIAERFWTKFIEQMGVFKTLKDDAVNKT</sequence>
<dbReference type="EMBL" id="QEAS01000008">
    <property type="protein sequence ID" value="PWG80624.1"/>
    <property type="molecule type" value="Genomic_DNA"/>
</dbReference>
<keyword evidence="2" id="KW-1185">Reference proteome</keyword>
<evidence type="ECO:0000313" key="2">
    <source>
        <dbReference type="Proteomes" id="UP000245647"/>
    </source>
</evidence>
<name>A0A2U2PH75_9SPHI</name>
<reference evidence="1 2" key="1">
    <citation type="submission" date="2018-04" db="EMBL/GenBank/DDBJ databases">
        <title>Pedobacter chongqingensis sp. nov., isolated from a rottenly hemp rope.</title>
        <authorList>
            <person name="Cai Y."/>
        </authorList>
    </citation>
    <scope>NUCLEOTIDE SEQUENCE [LARGE SCALE GENOMIC DNA]</scope>
    <source>
        <strain evidence="1 2">FJ4-8</strain>
    </source>
</reference>
<protein>
    <submittedName>
        <fullName evidence="1">Uncharacterized protein</fullName>
    </submittedName>
</protein>